<evidence type="ECO:0000256" key="1">
    <source>
        <dbReference type="SAM" id="Phobius"/>
    </source>
</evidence>
<feature type="transmembrane region" description="Helical" evidence="1">
    <location>
        <begin position="38"/>
        <end position="60"/>
    </location>
</feature>
<gene>
    <name evidence="2" type="ORF">K469DRAFT_805231</name>
</gene>
<dbReference type="Proteomes" id="UP000800200">
    <property type="component" value="Unassembled WGS sequence"/>
</dbReference>
<keyword evidence="3" id="KW-1185">Reference proteome</keyword>
<name>A0A6A6EMI6_9PEZI</name>
<keyword evidence="1" id="KW-0812">Transmembrane</keyword>
<sequence>MFITKEWFIYTNERAPLRVTSPVGSHRGMYRLNIPFRYAILMIVMSGAFHWLASQSIFIVRITSRVSIPGKQPTKSRHAGIHPSLSS</sequence>
<organism evidence="2 3">
    <name type="scientific">Zopfia rhizophila CBS 207.26</name>
    <dbReference type="NCBI Taxonomy" id="1314779"/>
    <lineage>
        <taxon>Eukaryota</taxon>
        <taxon>Fungi</taxon>
        <taxon>Dikarya</taxon>
        <taxon>Ascomycota</taxon>
        <taxon>Pezizomycotina</taxon>
        <taxon>Dothideomycetes</taxon>
        <taxon>Dothideomycetes incertae sedis</taxon>
        <taxon>Zopfiaceae</taxon>
        <taxon>Zopfia</taxon>
    </lineage>
</organism>
<dbReference type="EMBL" id="ML994616">
    <property type="protein sequence ID" value="KAF2191949.1"/>
    <property type="molecule type" value="Genomic_DNA"/>
</dbReference>
<dbReference type="AlphaFoldDB" id="A0A6A6EMI6"/>
<keyword evidence="1" id="KW-1133">Transmembrane helix</keyword>
<evidence type="ECO:0000313" key="2">
    <source>
        <dbReference type="EMBL" id="KAF2191949.1"/>
    </source>
</evidence>
<reference evidence="2" key="1">
    <citation type="journal article" date="2020" name="Stud. Mycol.">
        <title>101 Dothideomycetes genomes: a test case for predicting lifestyles and emergence of pathogens.</title>
        <authorList>
            <person name="Haridas S."/>
            <person name="Albert R."/>
            <person name="Binder M."/>
            <person name="Bloem J."/>
            <person name="Labutti K."/>
            <person name="Salamov A."/>
            <person name="Andreopoulos B."/>
            <person name="Baker S."/>
            <person name="Barry K."/>
            <person name="Bills G."/>
            <person name="Bluhm B."/>
            <person name="Cannon C."/>
            <person name="Castanera R."/>
            <person name="Culley D."/>
            <person name="Daum C."/>
            <person name="Ezra D."/>
            <person name="Gonzalez J."/>
            <person name="Henrissat B."/>
            <person name="Kuo A."/>
            <person name="Liang C."/>
            <person name="Lipzen A."/>
            <person name="Lutzoni F."/>
            <person name="Magnuson J."/>
            <person name="Mondo S."/>
            <person name="Nolan M."/>
            <person name="Ohm R."/>
            <person name="Pangilinan J."/>
            <person name="Park H.-J."/>
            <person name="Ramirez L."/>
            <person name="Alfaro M."/>
            <person name="Sun H."/>
            <person name="Tritt A."/>
            <person name="Yoshinaga Y."/>
            <person name="Zwiers L.-H."/>
            <person name="Turgeon B."/>
            <person name="Goodwin S."/>
            <person name="Spatafora J."/>
            <person name="Crous P."/>
            <person name="Grigoriev I."/>
        </authorList>
    </citation>
    <scope>NUCLEOTIDE SEQUENCE</scope>
    <source>
        <strain evidence="2">CBS 207.26</strain>
    </source>
</reference>
<accession>A0A6A6EMI6</accession>
<evidence type="ECO:0000313" key="3">
    <source>
        <dbReference type="Proteomes" id="UP000800200"/>
    </source>
</evidence>
<proteinExistence type="predicted"/>
<keyword evidence="1" id="KW-0472">Membrane</keyword>
<protein>
    <submittedName>
        <fullName evidence="2">Uncharacterized protein</fullName>
    </submittedName>
</protein>